<keyword evidence="1" id="KW-0808">Transferase</keyword>
<dbReference type="Pfam" id="PF13185">
    <property type="entry name" value="GAF_2"/>
    <property type="match status" value="1"/>
</dbReference>
<keyword evidence="2" id="KW-0418">Kinase</keyword>
<proteinExistence type="predicted"/>
<dbReference type="InterPro" id="IPR003018">
    <property type="entry name" value="GAF"/>
</dbReference>
<keyword evidence="4" id="KW-0804">Transcription</keyword>
<dbReference type="PIRSF" id="PIRSF036625">
    <property type="entry name" value="GAF_ANTAR"/>
    <property type="match status" value="1"/>
</dbReference>
<dbReference type="SUPFAM" id="SSF52172">
    <property type="entry name" value="CheY-like"/>
    <property type="match status" value="1"/>
</dbReference>
<dbReference type="Gene3D" id="3.30.450.40">
    <property type="match status" value="1"/>
</dbReference>
<dbReference type="InterPro" id="IPR029016">
    <property type="entry name" value="GAF-like_dom_sf"/>
</dbReference>
<dbReference type="SUPFAM" id="SSF55781">
    <property type="entry name" value="GAF domain-like"/>
    <property type="match status" value="1"/>
</dbReference>
<sequence length="240" mass="26073">MRGELREARLVEGFATLADTLVEGYDVVDLLQNLVEICQDVLSVEAVGLLLADEGGELDLVASTSEDPRLVNAMQLDAEAGPCRLSFETGEQEALVGLSALDDAPAGWFAFRRAAEQLGYGSVAAVPMRLREKRIGVLSLYRFEAEALSAADLRAAQALADVATIGILHERVAREPDAVRNQLQRALNTRVVIEQAKGVLAHTHGVSTERAFELLRGYARSNRLGLHEVAQRLVGRTLIF</sequence>
<comment type="caution">
    <text evidence="6">The sequence shown here is derived from an EMBL/GenBank/DDBJ whole genome shotgun (WGS) entry which is preliminary data.</text>
</comment>
<keyword evidence="7" id="KW-1185">Reference proteome</keyword>
<dbReference type="SMART" id="SM00065">
    <property type="entry name" value="GAF"/>
    <property type="match status" value="1"/>
</dbReference>
<evidence type="ECO:0000256" key="1">
    <source>
        <dbReference type="ARBA" id="ARBA00022679"/>
    </source>
</evidence>
<accession>A0ABT2GG26</accession>
<dbReference type="Proteomes" id="UP001165580">
    <property type="component" value="Unassembled WGS sequence"/>
</dbReference>
<keyword evidence="3" id="KW-0805">Transcription regulation</keyword>
<dbReference type="InterPro" id="IPR011006">
    <property type="entry name" value="CheY-like_superfamily"/>
</dbReference>
<dbReference type="Gene3D" id="1.10.10.10">
    <property type="entry name" value="Winged helix-like DNA-binding domain superfamily/Winged helix DNA-binding domain"/>
    <property type="match status" value="1"/>
</dbReference>
<dbReference type="InterPro" id="IPR012074">
    <property type="entry name" value="GAF_ANTAR"/>
</dbReference>
<evidence type="ECO:0000256" key="2">
    <source>
        <dbReference type="ARBA" id="ARBA00022777"/>
    </source>
</evidence>
<dbReference type="Pfam" id="PF03861">
    <property type="entry name" value="ANTAR"/>
    <property type="match status" value="1"/>
</dbReference>
<evidence type="ECO:0000313" key="7">
    <source>
        <dbReference type="Proteomes" id="UP001165580"/>
    </source>
</evidence>
<evidence type="ECO:0000313" key="6">
    <source>
        <dbReference type="EMBL" id="MCS5715165.1"/>
    </source>
</evidence>
<evidence type="ECO:0000256" key="3">
    <source>
        <dbReference type="ARBA" id="ARBA00023015"/>
    </source>
</evidence>
<dbReference type="InterPro" id="IPR036388">
    <property type="entry name" value="WH-like_DNA-bd_sf"/>
</dbReference>
<protein>
    <submittedName>
        <fullName evidence="6">GAF and ANTAR domain-containing protein</fullName>
    </submittedName>
</protein>
<reference evidence="6" key="1">
    <citation type="submission" date="2022-08" db="EMBL/GenBank/DDBJ databases">
        <authorList>
            <person name="Deng Y."/>
            <person name="Han X.-F."/>
            <person name="Zhang Y.-Q."/>
        </authorList>
    </citation>
    <scope>NUCLEOTIDE SEQUENCE</scope>
    <source>
        <strain evidence="6">CPCC 205716</strain>
    </source>
</reference>
<dbReference type="InterPro" id="IPR005561">
    <property type="entry name" value="ANTAR"/>
</dbReference>
<feature type="domain" description="ANTAR" evidence="5">
    <location>
        <begin position="173"/>
        <end position="234"/>
    </location>
</feature>
<dbReference type="RefSeq" id="WP_259486675.1">
    <property type="nucleotide sequence ID" value="NZ_JANTEZ010000004.1"/>
</dbReference>
<dbReference type="EMBL" id="JANTEZ010000004">
    <property type="protein sequence ID" value="MCS5715165.1"/>
    <property type="molecule type" value="Genomic_DNA"/>
</dbReference>
<gene>
    <name evidence="6" type="ORF">NVV95_11445</name>
</gene>
<evidence type="ECO:0000259" key="5">
    <source>
        <dbReference type="PROSITE" id="PS50921"/>
    </source>
</evidence>
<organism evidence="6 7">
    <name type="scientific">Herbiconiux gentiana</name>
    <dbReference type="NCBI Taxonomy" id="2970912"/>
    <lineage>
        <taxon>Bacteria</taxon>
        <taxon>Bacillati</taxon>
        <taxon>Actinomycetota</taxon>
        <taxon>Actinomycetes</taxon>
        <taxon>Micrococcales</taxon>
        <taxon>Microbacteriaceae</taxon>
        <taxon>Herbiconiux</taxon>
    </lineage>
</organism>
<dbReference type="SMART" id="SM01012">
    <property type="entry name" value="ANTAR"/>
    <property type="match status" value="1"/>
</dbReference>
<dbReference type="PROSITE" id="PS50921">
    <property type="entry name" value="ANTAR"/>
    <property type="match status" value="1"/>
</dbReference>
<name>A0ABT2GG26_9MICO</name>
<evidence type="ECO:0000256" key="4">
    <source>
        <dbReference type="ARBA" id="ARBA00023163"/>
    </source>
</evidence>